<evidence type="ECO:0000313" key="4">
    <source>
        <dbReference type="Proteomes" id="UP001243330"/>
    </source>
</evidence>
<evidence type="ECO:0000256" key="1">
    <source>
        <dbReference type="ARBA" id="ARBA00006484"/>
    </source>
</evidence>
<protein>
    <submittedName>
        <fullName evidence="3">Short-chain dehydrogenase reductase sdr</fullName>
    </submittedName>
</protein>
<gene>
    <name evidence="3" type="ORF">CCHR01_11146</name>
</gene>
<organism evidence="3 4">
    <name type="scientific">Colletotrichum chrysophilum</name>
    <dbReference type="NCBI Taxonomy" id="1836956"/>
    <lineage>
        <taxon>Eukaryota</taxon>
        <taxon>Fungi</taxon>
        <taxon>Dikarya</taxon>
        <taxon>Ascomycota</taxon>
        <taxon>Pezizomycotina</taxon>
        <taxon>Sordariomycetes</taxon>
        <taxon>Hypocreomycetidae</taxon>
        <taxon>Glomerellales</taxon>
        <taxon>Glomerellaceae</taxon>
        <taxon>Colletotrichum</taxon>
        <taxon>Colletotrichum gloeosporioides species complex</taxon>
    </lineage>
</organism>
<dbReference type="SUPFAM" id="SSF51735">
    <property type="entry name" value="NAD(P)-binding Rossmann-fold domains"/>
    <property type="match status" value="1"/>
</dbReference>
<comment type="caution">
    <text evidence="3">The sequence shown here is derived from an EMBL/GenBank/DDBJ whole genome shotgun (WGS) entry which is preliminary data.</text>
</comment>
<comment type="similarity">
    <text evidence="1">Belongs to the short-chain dehydrogenases/reductases (SDR) family.</text>
</comment>
<dbReference type="InterPro" id="IPR002347">
    <property type="entry name" value="SDR_fam"/>
</dbReference>
<proteinExistence type="inferred from homology"/>
<evidence type="ECO:0000313" key="3">
    <source>
        <dbReference type="EMBL" id="KAK1846252.1"/>
    </source>
</evidence>
<dbReference type="PRINTS" id="PR00081">
    <property type="entry name" value="GDHRDH"/>
</dbReference>
<dbReference type="GO" id="GO:0016491">
    <property type="term" value="F:oxidoreductase activity"/>
    <property type="evidence" value="ECO:0007669"/>
    <property type="project" value="UniProtKB-KW"/>
</dbReference>
<name>A0AAD9AEP6_9PEZI</name>
<accession>A0AAD9AEP6</accession>
<keyword evidence="2" id="KW-0560">Oxidoreductase</keyword>
<dbReference type="PANTHER" id="PTHR24320">
    <property type="entry name" value="RETINOL DEHYDROGENASE"/>
    <property type="match status" value="1"/>
</dbReference>
<evidence type="ECO:0000256" key="2">
    <source>
        <dbReference type="ARBA" id="ARBA00023002"/>
    </source>
</evidence>
<dbReference type="EMBL" id="JAQOWY010000243">
    <property type="protein sequence ID" value="KAK1846252.1"/>
    <property type="molecule type" value="Genomic_DNA"/>
</dbReference>
<dbReference type="Pfam" id="PF00106">
    <property type="entry name" value="adh_short"/>
    <property type="match status" value="1"/>
</dbReference>
<dbReference type="Proteomes" id="UP001243330">
    <property type="component" value="Unassembled WGS sequence"/>
</dbReference>
<dbReference type="PANTHER" id="PTHR24320:SF274">
    <property type="entry name" value="CHAIN DEHYDROGENASE, PUTATIVE (AFU_ORTHOLOGUE AFUA_4G00440)-RELATED"/>
    <property type="match status" value="1"/>
</dbReference>
<keyword evidence="4" id="KW-1185">Reference proteome</keyword>
<sequence length="308" mass="33306">MKLTHMRALIDCGTVGLFSRTTSKPASLITFTHCYQTQATPNRTNPKLNMARILITGSSDGLGAIAAQKLVKNGHQVVLHARNAQRAEDAKSAVPGAETVLVGDLTKIAETKKLAEDANKLSTFDVVIHNAGLYRGPYRKTDLGLSSLTAVNVMAPYLLTCLMNKPKRIIYVSSGMHRSGDATFKDPTWVERGEAAWDQNQAYCDSKLHVSTLANAVARLWPDVKSNSLDPGWVATKMGGQSAPGSADDGTATYVMLAEGTDGGNVSGKYFKPGKKEDVAEEFTRDIRRQDQLLELWGNLTGVKLPVS</sequence>
<dbReference type="AlphaFoldDB" id="A0AAD9AEP6"/>
<reference evidence="3" key="1">
    <citation type="submission" date="2023-01" db="EMBL/GenBank/DDBJ databases">
        <title>Colletotrichum chrysophilum M932 genome sequence.</title>
        <authorList>
            <person name="Baroncelli R."/>
        </authorList>
    </citation>
    <scope>NUCLEOTIDE SEQUENCE</scope>
    <source>
        <strain evidence="3">M932</strain>
    </source>
</reference>
<dbReference type="Gene3D" id="3.40.50.720">
    <property type="entry name" value="NAD(P)-binding Rossmann-like Domain"/>
    <property type="match status" value="1"/>
</dbReference>
<dbReference type="InterPro" id="IPR036291">
    <property type="entry name" value="NAD(P)-bd_dom_sf"/>
</dbReference>